<accession>A0AAN7HKP0</accession>
<evidence type="ECO:0000313" key="2">
    <source>
        <dbReference type="EMBL" id="KAK4511489.1"/>
    </source>
</evidence>
<evidence type="ECO:0000256" key="1">
    <source>
        <dbReference type="SAM" id="MobiDB-lite"/>
    </source>
</evidence>
<evidence type="ECO:0000313" key="3">
    <source>
        <dbReference type="Proteomes" id="UP001304243"/>
    </source>
</evidence>
<reference evidence="2 3" key="1">
    <citation type="submission" date="2022-11" db="EMBL/GenBank/DDBJ databases">
        <title>Mucor velutinosus strain NIH1002 WGS.</title>
        <authorList>
            <person name="Subramanian P."/>
            <person name="Mullikin J.C."/>
            <person name="Segre J.A."/>
            <person name="Zelazny A.M."/>
        </authorList>
    </citation>
    <scope>NUCLEOTIDE SEQUENCE [LARGE SCALE GENOMIC DNA]</scope>
    <source>
        <strain evidence="2 3">NIH1002</strain>
    </source>
</reference>
<dbReference type="Proteomes" id="UP001304243">
    <property type="component" value="Unassembled WGS sequence"/>
</dbReference>
<sequence>MSSLTATYNNTAKNTNKIIEVPLDGSKSLTDSILNLKGQVNTFLTQTLEQEKQTKVTTVEEDEIEKQKQEEQAGDDEEEQEQDSPMTVDKPELVEEQASKKLKTDP</sequence>
<dbReference type="EMBL" id="JASEJX010000030">
    <property type="protein sequence ID" value="KAK4511489.1"/>
    <property type="molecule type" value="Genomic_DNA"/>
</dbReference>
<feature type="compositionally biased region" description="Basic and acidic residues" evidence="1">
    <location>
        <begin position="89"/>
        <end position="106"/>
    </location>
</feature>
<dbReference type="AlphaFoldDB" id="A0AAN7HKP0"/>
<feature type="region of interest" description="Disordered" evidence="1">
    <location>
        <begin position="49"/>
        <end position="106"/>
    </location>
</feature>
<feature type="compositionally biased region" description="Acidic residues" evidence="1">
    <location>
        <begin position="72"/>
        <end position="82"/>
    </location>
</feature>
<evidence type="ECO:0008006" key="4">
    <source>
        <dbReference type="Google" id="ProtNLM"/>
    </source>
</evidence>
<proteinExistence type="predicted"/>
<organism evidence="2 3">
    <name type="scientific">Mucor velutinosus</name>
    <dbReference type="NCBI Taxonomy" id="708070"/>
    <lineage>
        <taxon>Eukaryota</taxon>
        <taxon>Fungi</taxon>
        <taxon>Fungi incertae sedis</taxon>
        <taxon>Mucoromycota</taxon>
        <taxon>Mucoromycotina</taxon>
        <taxon>Mucoromycetes</taxon>
        <taxon>Mucorales</taxon>
        <taxon>Mucorineae</taxon>
        <taxon>Mucoraceae</taxon>
        <taxon>Mucor</taxon>
    </lineage>
</organism>
<gene>
    <name evidence="2" type="ORF">ATC70_012704</name>
</gene>
<comment type="caution">
    <text evidence="2">The sequence shown here is derived from an EMBL/GenBank/DDBJ whole genome shotgun (WGS) entry which is preliminary data.</text>
</comment>
<keyword evidence="3" id="KW-1185">Reference proteome</keyword>
<name>A0AAN7HKP0_9FUNG</name>
<dbReference type="RefSeq" id="XP_064678155.1">
    <property type="nucleotide sequence ID" value="XM_064831875.1"/>
</dbReference>
<protein>
    <recommendedName>
        <fullName evidence="4">EKC/KEOPS complex subunit GON7</fullName>
    </recommendedName>
</protein>
<dbReference type="GeneID" id="89956390"/>